<dbReference type="SUPFAM" id="SSF48403">
    <property type="entry name" value="Ankyrin repeat"/>
    <property type="match status" value="1"/>
</dbReference>
<reference evidence="2" key="1">
    <citation type="submission" date="2007-03" db="EMBL/GenBank/DDBJ databases">
        <title>Complete sequence of chromosome 1 of Burkholderia vietnamiensis G4.</title>
        <authorList>
            <consortium name="US DOE Joint Genome Institute"/>
            <person name="Copeland A."/>
            <person name="Lucas S."/>
            <person name="Lapidus A."/>
            <person name="Barry K."/>
            <person name="Detter J.C."/>
            <person name="Glavina del Rio T."/>
            <person name="Hammon N."/>
            <person name="Israni S."/>
            <person name="Dalin E."/>
            <person name="Tice H."/>
            <person name="Pitluck S."/>
            <person name="Chain P."/>
            <person name="Malfatti S."/>
            <person name="Shin M."/>
            <person name="Vergez L."/>
            <person name="Schmutz J."/>
            <person name="Larimer F."/>
            <person name="Land M."/>
            <person name="Hauser L."/>
            <person name="Kyrpides N."/>
            <person name="Tiedje J."/>
            <person name="Richardson P."/>
        </authorList>
    </citation>
    <scope>NUCLEOTIDE SEQUENCE [LARGE SCALE GENOMIC DNA]</scope>
    <source>
        <strain evidence="2">G4 / LMG 22486</strain>
    </source>
</reference>
<dbReference type="AlphaFoldDB" id="A4JFM5"/>
<dbReference type="PANTHER" id="PTHR24120:SF4">
    <property type="entry name" value="GH07239P"/>
    <property type="match status" value="1"/>
</dbReference>
<dbReference type="Proteomes" id="UP000002287">
    <property type="component" value="Chromosome 1"/>
</dbReference>
<dbReference type="HOGENOM" id="CLU_1131948_0_0_4"/>
<dbReference type="PANTHER" id="PTHR24120">
    <property type="entry name" value="GH07239P"/>
    <property type="match status" value="1"/>
</dbReference>
<proteinExistence type="predicted"/>
<organism evidence="1 2">
    <name type="scientific">Burkholderia vietnamiensis (strain G4 / LMG 22486)</name>
    <name type="common">Burkholderia cepacia (strain R1808)</name>
    <dbReference type="NCBI Taxonomy" id="269482"/>
    <lineage>
        <taxon>Bacteria</taxon>
        <taxon>Pseudomonadati</taxon>
        <taxon>Pseudomonadota</taxon>
        <taxon>Betaproteobacteria</taxon>
        <taxon>Burkholderiales</taxon>
        <taxon>Burkholderiaceae</taxon>
        <taxon>Burkholderia</taxon>
        <taxon>Burkholderia cepacia complex</taxon>
    </lineage>
</organism>
<dbReference type="InterPro" id="IPR036770">
    <property type="entry name" value="Ankyrin_rpt-contain_sf"/>
</dbReference>
<accession>A4JFM5</accession>
<evidence type="ECO:0000313" key="2">
    <source>
        <dbReference type="Proteomes" id="UP000002287"/>
    </source>
</evidence>
<dbReference type="EMBL" id="CP000614">
    <property type="protein sequence ID" value="ABO55078.1"/>
    <property type="molecule type" value="Genomic_DNA"/>
</dbReference>
<dbReference type="Gene3D" id="1.25.40.20">
    <property type="entry name" value="Ankyrin repeat-containing domain"/>
    <property type="match status" value="1"/>
</dbReference>
<gene>
    <name evidence="1" type="ordered locus">Bcep1808_2076</name>
</gene>
<sequence>MRPADSMRHVIVAGELSLVRDLAFAHPRVTLRDCFYEQRPLAYAAERGATEIVRFLLPLSEPNAAGRRLQITALMWAAQAGYVDCVELLAPRSNVDLRAKNGFTALMKAADHGHAACVRALLPYGGARLRSLHGQETPLWLAARAGSAECVRLLLPHSELAATDSLGQTALDVALAMAEGVHGTPGHDACVDLLAIESGDSGSRQGALARLGVERLPRANSAEEASVLQHSVIAGSGARAGGRRL</sequence>
<name>A4JFM5_BURVG</name>
<dbReference type="Pfam" id="PF12796">
    <property type="entry name" value="Ank_2"/>
    <property type="match status" value="2"/>
</dbReference>
<protein>
    <submittedName>
        <fullName evidence="1">Ankyrin</fullName>
    </submittedName>
</protein>
<dbReference type="SMART" id="SM00248">
    <property type="entry name" value="ANK"/>
    <property type="match status" value="5"/>
</dbReference>
<dbReference type="InterPro" id="IPR002110">
    <property type="entry name" value="Ankyrin_rpt"/>
</dbReference>
<dbReference type="KEGG" id="bvi:Bcep1808_2076"/>
<evidence type="ECO:0000313" key="1">
    <source>
        <dbReference type="EMBL" id="ABO55078.1"/>
    </source>
</evidence>
<dbReference type="eggNOG" id="COG0666">
    <property type="taxonomic scope" value="Bacteria"/>
</dbReference>